<feature type="region of interest" description="Disordered" evidence="1">
    <location>
        <begin position="13"/>
        <end position="45"/>
    </location>
</feature>
<dbReference type="KEGG" id="aaf:AURANDRAFT_64370"/>
<sequence>MRAMQAELAMLEAGAATMPEGGGEAPPATGGRVTPPGREPGAFDFAMPTAKKRKPTPVQPSLPAALAAPFTVDVEQEPEGTLGDMALKVTAVAVDVDLKVTAVVVDGDAPMELGPLCEHAAAERAAA</sequence>
<dbReference type="RefSeq" id="XP_009037457.1">
    <property type="nucleotide sequence ID" value="XM_009039209.1"/>
</dbReference>
<feature type="compositionally biased region" description="Low complexity" evidence="1">
    <location>
        <begin position="13"/>
        <end position="31"/>
    </location>
</feature>
<gene>
    <name evidence="2" type="ORF">AURANDRAFT_64370</name>
</gene>
<dbReference type="InParanoid" id="F0Y9X6"/>
<evidence type="ECO:0000313" key="2">
    <source>
        <dbReference type="EMBL" id="EGB08099.1"/>
    </source>
</evidence>
<reference evidence="2 3" key="1">
    <citation type="journal article" date="2011" name="Proc. Natl. Acad. Sci. U.S.A.">
        <title>Niche of harmful alga Aureococcus anophagefferens revealed through ecogenomics.</title>
        <authorList>
            <person name="Gobler C.J."/>
            <person name="Berry D.L."/>
            <person name="Dyhrman S.T."/>
            <person name="Wilhelm S.W."/>
            <person name="Salamov A."/>
            <person name="Lobanov A.V."/>
            <person name="Zhang Y."/>
            <person name="Collier J.L."/>
            <person name="Wurch L.L."/>
            <person name="Kustka A.B."/>
            <person name="Dill B.D."/>
            <person name="Shah M."/>
            <person name="VerBerkmoes N.C."/>
            <person name="Kuo A."/>
            <person name="Terry A."/>
            <person name="Pangilinan J."/>
            <person name="Lindquist E.A."/>
            <person name="Lucas S."/>
            <person name="Paulsen I.T."/>
            <person name="Hattenrath-Lehmann T.K."/>
            <person name="Talmage S.C."/>
            <person name="Walker E.A."/>
            <person name="Koch F."/>
            <person name="Burson A.M."/>
            <person name="Marcoval M.A."/>
            <person name="Tang Y.Z."/>
            <person name="Lecleir G.R."/>
            <person name="Coyne K.J."/>
            <person name="Berg G.M."/>
            <person name="Bertrand E.M."/>
            <person name="Saito M.A."/>
            <person name="Gladyshev V.N."/>
            <person name="Grigoriev I.V."/>
        </authorList>
    </citation>
    <scope>NUCLEOTIDE SEQUENCE [LARGE SCALE GENOMIC DNA]</scope>
    <source>
        <strain evidence="3">CCMP 1984</strain>
    </source>
</reference>
<proteinExistence type="predicted"/>
<evidence type="ECO:0000313" key="3">
    <source>
        <dbReference type="Proteomes" id="UP000002729"/>
    </source>
</evidence>
<evidence type="ECO:0000256" key="1">
    <source>
        <dbReference type="SAM" id="MobiDB-lite"/>
    </source>
</evidence>
<organism evidence="3">
    <name type="scientific">Aureococcus anophagefferens</name>
    <name type="common">Harmful bloom alga</name>
    <dbReference type="NCBI Taxonomy" id="44056"/>
    <lineage>
        <taxon>Eukaryota</taxon>
        <taxon>Sar</taxon>
        <taxon>Stramenopiles</taxon>
        <taxon>Ochrophyta</taxon>
        <taxon>Pelagophyceae</taxon>
        <taxon>Pelagomonadales</taxon>
        <taxon>Pelagomonadaceae</taxon>
        <taxon>Aureococcus</taxon>
    </lineage>
</organism>
<accession>F0Y9X6</accession>
<dbReference type="AlphaFoldDB" id="F0Y9X6"/>
<dbReference type="Proteomes" id="UP000002729">
    <property type="component" value="Unassembled WGS sequence"/>
</dbReference>
<name>F0Y9X6_AURAN</name>
<dbReference type="EMBL" id="GL833129">
    <property type="protein sequence ID" value="EGB08099.1"/>
    <property type="molecule type" value="Genomic_DNA"/>
</dbReference>
<keyword evidence="3" id="KW-1185">Reference proteome</keyword>
<protein>
    <submittedName>
        <fullName evidence="2">Uncharacterized protein</fullName>
    </submittedName>
</protein>
<dbReference type="GeneID" id="20224799"/>